<dbReference type="EMBL" id="CP023036">
    <property type="protein sequence ID" value="AXY22834.1"/>
    <property type="molecule type" value="Genomic_DNA"/>
</dbReference>
<sequence>MSAEAECADQWEALARDELESAQAMLAARKWKNAYQHAGIAVECALKCKIMRVSGMNQWPERAESRDLYTHDLEDLLAICGLEDTINDDLLSDHPSLYAQAWLIIKDWNINMRYHVPGAFPQAMAESAVEAIDVMGLVTWLLQ</sequence>
<proteinExistence type="predicted"/>
<name>A0A347WD91_9PROT</name>
<gene>
    <name evidence="1" type="ORF">CD178_02078</name>
</gene>
<evidence type="ECO:0000313" key="2">
    <source>
        <dbReference type="Proteomes" id="UP000264120"/>
    </source>
</evidence>
<dbReference type="OrthoDB" id="1493607at2"/>
<dbReference type="RefSeq" id="WP_118963045.1">
    <property type="nucleotide sequence ID" value="NZ_CP023036.1"/>
</dbReference>
<evidence type="ECO:0008006" key="3">
    <source>
        <dbReference type="Google" id="ProtNLM"/>
    </source>
</evidence>
<keyword evidence="2" id="KW-1185">Reference proteome</keyword>
<dbReference type="AlphaFoldDB" id="A0A347WD91"/>
<dbReference type="Proteomes" id="UP000264120">
    <property type="component" value="Chromosome"/>
</dbReference>
<accession>A0A347WD91</accession>
<dbReference type="KEGG" id="ksc:CD178_02078"/>
<organism evidence="1 2">
    <name type="scientific">Komagataeibacter saccharivorans</name>
    <dbReference type="NCBI Taxonomy" id="265959"/>
    <lineage>
        <taxon>Bacteria</taxon>
        <taxon>Pseudomonadati</taxon>
        <taxon>Pseudomonadota</taxon>
        <taxon>Alphaproteobacteria</taxon>
        <taxon>Acetobacterales</taxon>
        <taxon>Acetobacteraceae</taxon>
        <taxon>Komagataeibacter</taxon>
    </lineage>
</organism>
<dbReference type="Gene3D" id="1.20.120.330">
    <property type="entry name" value="Nucleotidyltransferases domain 2"/>
    <property type="match status" value="1"/>
</dbReference>
<evidence type="ECO:0000313" key="1">
    <source>
        <dbReference type="EMBL" id="AXY22834.1"/>
    </source>
</evidence>
<reference evidence="1 2" key="1">
    <citation type="submission" date="2017-08" db="EMBL/GenBank/DDBJ databases">
        <title>Complete genome sequence of Gluconacetobacter saccharivorans CV1 isolated from Fermented Vinegar.</title>
        <authorList>
            <person name="Kim S.-Y."/>
        </authorList>
    </citation>
    <scope>NUCLEOTIDE SEQUENCE [LARGE SCALE GENOMIC DNA]</scope>
    <source>
        <strain evidence="1 2">CV1</strain>
    </source>
</reference>
<protein>
    <recommendedName>
        <fullName evidence="3">HEPN domain protein</fullName>
    </recommendedName>
</protein>